<dbReference type="AlphaFoldDB" id="A0A1B6FFB4"/>
<organism evidence="2">
    <name type="scientific">Cuerna arida</name>
    <dbReference type="NCBI Taxonomy" id="1464854"/>
    <lineage>
        <taxon>Eukaryota</taxon>
        <taxon>Metazoa</taxon>
        <taxon>Ecdysozoa</taxon>
        <taxon>Arthropoda</taxon>
        <taxon>Hexapoda</taxon>
        <taxon>Insecta</taxon>
        <taxon>Pterygota</taxon>
        <taxon>Neoptera</taxon>
        <taxon>Paraneoptera</taxon>
        <taxon>Hemiptera</taxon>
        <taxon>Auchenorrhyncha</taxon>
        <taxon>Membracoidea</taxon>
        <taxon>Cicadellidae</taxon>
        <taxon>Cicadellinae</taxon>
        <taxon>Proconiini</taxon>
        <taxon>Cuerna</taxon>
    </lineage>
</organism>
<gene>
    <name evidence="2" type="ORF">g.50683</name>
</gene>
<reference evidence="2" key="1">
    <citation type="submission" date="2015-11" db="EMBL/GenBank/DDBJ databases">
        <title>De novo transcriptome assembly of four potential Pierce s Disease insect vectors from Arizona vineyards.</title>
        <authorList>
            <person name="Tassone E.E."/>
        </authorList>
    </citation>
    <scope>NUCLEOTIDE SEQUENCE</scope>
</reference>
<evidence type="ECO:0000256" key="1">
    <source>
        <dbReference type="SAM" id="MobiDB-lite"/>
    </source>
</evidence>
<feature type="non-terminal residue" evidence="2">
    <location>
        <position position="99"/>
    </location>
</feature>
<evidence type="ECO:0000313" key="2">
    <source>
        <dbReference type="EMBL" id="JAS48643.1"/>
    </source>
</evidence>
<proteinExistence type="predicted"/>
<protein>
    <submittedName>
        <fullName evidence="2">Uncharacterized protein</fullName>
    </submittedName>
</protein>
<dbReference type="EMBL" id="GECZ01021126">
    <property type="protein sequence ID" value="JAS48643.1"/>
    <property type="molecule type" value="Transcribed_RNA"/>
</dbReference>
<feature type="compositionally biased region" description="Polar residues" evidence="1">
    <location>
        <begin position="27"/>
        <end position="37"/>
    </location>
</feature>
<dbReference type="PROSITE" id="PS51257">
    <property type="entry name" value="PROKAR_LIPOPROTEIN"/>
    <property type="match status" value="1"/>
</dbReference>
<accession>A0A1B6FFB4</accession>
<feature type="region of interest" description="Disordered" evidence="1">
    <location>
        <begin position="1"/>
        <end position="54"/>
    </location>
</feature>
<feature type="compositionally biased region" description="Low complexity" evidence="1">
    <location>
        <begin position="9"/>
        <end position="22"/>
    </location>
</feature>
<name>A0A1B6FFB4_9HEMI</name>
<feature type="compositionally biased region" description="Low complexity" evidence="1">
    <location>
        <begin position="38"/>
        <end position="54"/>
    </location>
</feature>
<sequence length="99" mass="10693">MYNHRGYYSSLGSATSACSSSGRQRRSLSIASQCSQHSNNNSSANNINNNNNNGNPAWSPTLGYLLPIPLQIYQPLYYYSQRDELGSRSAGSATPASSP</sequence>